<reference evidence="2 3" key="1">
    <citation type="submission" date="2020-08" db="EMBL/GenBank/DDBJ databases">
        <title>Genomic Encyclopedia of Archaeal and Bacterial Type Strains, Phase II (KMG-II): from individual species to whole genera.</title>
        <authorList>
            <person name="Goeker M."/>
        </authorList>
    </citation>
    <scope>NUCLEOTIDE SEQUENCE [LARGE SCALE GENOMIC DNA]</scope>
    <source>
        <strain evidence="2 3">DSM 43850</strain>
    </source>
</reference>
<accession>A0ABR6BC28</accession>
<proteinExistence type="predicted"/>
<organism evidence="2 3">
    <name type="scientific">Kutzneria viridogrisea</name>
    <dbReference type="NCBI Taxonomy" id="47990"/>
    <lineage>
        <taxon>Bacteria</taxon>
        <taxon>Bacillati</taxon>
        <taxon>Actinomycetota</taxon>
        <taxon>Actinomycetes</taxon>
        <taxon>Pseudonocardiales</taxon>
        <taxon>Pseudonocardiaceae</taxon>
        <taxon>Kutzneria</taxon>
    </lineage>
</organism>
<keyword evidence="3" id="KW-1185">Reference proteome</keyword>
<dbReference type="RefSeq" id="WP_182836750.1">
    <property type="nucleotide sequence ID" value="NZ_BAAABQ010000021.1"/>
</dbReference>
<feature type="region of interest" description="Disordered" evidence="1">
    <location>
        <begin position="80"/>
        <end position="109"/>
    </location>
</feature>
<name>A0ABR6BC28_9PSEU</name>
<gene>
    <name evidence="2" type="ORF">BC739_001620</name>
</gene>
<protein>
    <submittedName>
        <fullName evidence="2">Polyhydroxyalkanoate synthesis regulator phasin</fullName>
    </submittedName>
</protein>
<evidence type="ECO:0000256" key="1">
    <source>
        <dbReference type="SAM" id="MobiDB-lite"/>
    </source>
</evidence>
<dbReference type="Proteomes" id="UP000517916">
    <property type="component" value="Unassembled WGS sequence"/>
</dbReference>
<evidence type="ECO:0000313" key="3">
    <source>
        <dbReference type="Proteomes" id="UP000517916"/>
    </source>
</evidence>
<comment type="caution">
    <text evidence="2">The sequence shown here is derived from an EMBL/GenBank/DDBJ whole genome shotgun (WGS) entry which is preliminary data.</text>
</comment>
<evidence type="ECO:0000313" key="2">
    <source>
        <dbReference type="EMBL" id="MBA8924423.1"/>
    </source>
</evidence>
<sequence length="109" mass="12761">MTAVEVDHIAQRWHEVKATFVDDPALAVREADQLVEDLLRAWNERKRRLSDRLTTGSEPQTEQLRQVLRDYQRMVDALLPVEEEEPRTAHQHNRSRDEFSATDTVDPLD</sequence>
<dbReference type="EMBL" id="JACJID010000001">
    <property type="protein sequence ID" value="MBA8924423.1"/>
    <property type="molecule type" value="Genomic_DNA"/>
</dbReference>